<proteinExistence type="predicted"/>
<gene>
    <name evidence="1" type="ORF">EP164_09520</name>
</gene>
<organism evidence="1 2">
    <name type="scientific">Photorhabdus luminescens subsp. sonorensis</name>
    <dbReference type="NCBI Taxonomy" id="1173677"/>
    <lineage>
        <taxon>Bacteria</taxon>
        <taxon>Pseudomonadati</taxon>
        <taxon>Pseudomonadota</taxon>
        <taxon>Gammaproteobacteria</taxon>
        <taxon>Enterobacterales</taxon>
        <taxon>Morganellaceae</taxon>
        <taxon>Photorhabdus</taxon>
    </lineage>
</organism>
<reference evidence="1 2" key="1">
    <citation type="submission" date="2019-01" db="EMBL/GenBank/DDBJ databases">
        <title>Draft genome assembly of Photorhabdus luminescens subsp. sonorensis Caborca.</title>
        <authorList>
            <person name="Duong D.A."/>
            <person name="Espinosa-Artiles P."/>
            <person name="Orozco R.A."/>
            <person name="Molnar I."/>
            <person name="Stock P."/>
        </authorList>
    </citation>
    <scope>NUCLEOTIDE SEQUENCE [LARGE SCALE GENOMIC DNA]</scope>
    <source>
        <strain evidence="1 2">Caborca</strain>
    </source>
</reference>
<name>A0A5C4RJN9_PHOLU</name>
<sequence>MKIKTENLTGRALDYAVAICDGWSADYLDKNLDVMPKYSTEWSECGQLIEKYITALALHTKREYWIAGSGGYGTSWGETVQITVCREVVRKHIGDEVEIPDELQR</sequence>
<dbReference type="EMBL" id="SBIJ01000012">
    <property type="protein sequence ID" value="TNH43777.1"/>
    <property type="molecule type" value="Genomic_DNA"/>
</dbReference>
<dbReference type="AlphaFoldDB" id="A0A5C4RJN9"/>
<dbReference type="Proteomes" id="UP000307592">
    <property type="component" value="Unassembled WGS sequence"/>
</dbReference>
<protein>
    <submittedName>
        <fullName evidence="1">DUF2591 domain-containing protein</fullName>
    </submittedName>
</protein>
<accession>A0A5C4RJN9</accession>
<evidence type="ECO:0000313" key="2">
    <source>
        <dbReference type="Proteomes" id="UP000307592"/>
    </source>
</evidence>
<dbReference type="RefSeq" id="WP_088371119.1">
    <property type="nucleotide sequence ID" value="NZ_CAWOQH010000024.1"/>
</dbReference>
<evidence type="ECO:0000313" key="1">
    <source>
        <dbReference type="EMBL" id="TNH43777.1"/>
    </source>
</evidence>
<comment type="caution">
    <text evidence="1">The sequence shown here is derived from an EMBL/GenBank/DDBJ whole genome shotgun (WGS) entry which is preliminary data.</text>
</comment>